<proteinExistence type="predicted"/>
<dbReference type="Proteomes" id="UP000190897">
    <property type="component" value="Unassembled WGS sequence"/>
</dbReference>
<dbReference type="EMBL" id="FUZA01000001">
    <property type="protein sequence ID" value="SKB47634.1"/>
    <property type="molecule type" value="Genomic_DNA"/>
</dbReference>
<evidence type="ECO:0000313" key="1">
    <source>
        <dbReference type="EMBL" id="SKB47634.1"/>
    </source>
</evidence>
<name>A0A1T5BK16_9BACT</name>
<reference evidence="2" key="1">
    <citation type="submission" date="2017-02" db="EMBL/GenBank/DDBJ databases">
        <authorList>
            <person name="Varghese N."/>
            <person name="Submissions S."/>
        </authorList>
    </citation>
    <scope>NUCLEOTIDE SEQUENCE [LARGE SCALE GENOMIC DNA]</scope>
    <source>
        <strain evidence="2">DSM 22270</strain>
    </source>
</reference>
<accession>A0A1T5BK16</accession>
<evidence type="ECO:0000313" key="2">
    <source>
        <dbReference type="Proteomes" id="UP000190897"/>
    </source>
</evidence>
<keyword evidence="2" id="KW-1185">Reference proteome</keyword>
<dbReference type="AlphaFoldDB" id="A0A1T5BK16"/>
<sequence>MREEDIHLFQQAAVHTKSWVLLRQTNVHSLQFIGRNDCTPKPMICKFKTANRNSNNRQIAGLVVSYEMHPNAFEKPESAEKQWIKYASKYFLTLRQMPLHKPSYGFGLDLDKASDRYGCITLDGKYLFGDYDLYDVIRRGDERRNMGVVIETDGGLSVNGIHHYKVMEYVNTAMGVDMIQHSNAALFERKFENVYVFSPSGGFEEWSAFKLREQYRIWKRRLIDTFGQEPLVKPPPVDPAGPSLKLVK</sequence>
<organism evidence="1 2">
    <name type="scientific">Dyadobacter psychrophilus</name>
    <dbReference type="NCBI Taxonomy" id="651661"/>
    <lineage>
        <taxon>Bacteria</taxon>
        <taxon>Pseudomonadati</taxon>
        <taxon>Bacteroidota</taxon>
        <taxon>Cytophagia</taxon>
        <taxon>Cytophagales</taxon>
        <taxon>Spirosomataceae</taxon>
        <taxon>Dyadobacter</taxon>
    </lineage>
</organism>
<gene>
    <name evidence="1" type="ORF">SAMN05660293_00418</name>
</gene>
<dbReference type="STRING" id="651661.SAMN05660293_00418"/>
<protein>
    <submittedName>
        <fullName evidence="1">Uncharacterized protein</fullName>
    </submittedName>
</protein>